<dbReference type="SMART" id="SM00645">
    <property type="entry name" value="Pept_C1"/>
    <property type="match status" value="1"/>
</dbReference>
<evidence type="ECO:0000256" key="9">
    <source>
        <dbReference type="ARBA" id="ARBA00023157"/>
    </source>
</evidence>
<dbReference type="CDD" id="cd02620">
    <property type="entry name" value="Peptidase_C1A_CathepsinB"/>
    <property type="match status" value="1"/>
</dbReference>
<evidence type="ECO:0000313" key="13">
    <source>
        <dbReference type="Proteomes" id="UP000008974"/>
    </source>
</evidence>
<dbReference type="PROSITE" id="PS00639">
    <property type="entry name" value="THIOL_PROTEASE_HIS"/>
    <property type="match status" value="1"/>
</dbReference>
<name>E1F0Q9_GIAIA</name>
<keyword evidence="5" id="KW-0732">Signal</keyword>
<evidence type="ECO:0000256" key="8">
    <source>
        <dbReference type="ARBA" id="ARBA00023145"/>
    </source>
</evidence>
<accession>E1F0Q9</accession>
<evidence type="ECO:0000256" key="4">
    <source>
        <dbReference type="ARBA" id="ARBA00022670"/>
    </source>
</evidence>
<organism evidence="12 13">
    <name type="scientific">Giardia intestinalis (strain P15)</name>
    <name type="common">Giardia lamblia</name>
    <dbReference type="NCBI Taxonomy" id="658858"/>
    <lineage>
        <taxon>Eukaryota</taxon>
        <taxon>Metamonada</taxon>
        <taxon>Diplomonadida</taxon>
        <taxon>Hexamitidae</taxon>
        <taxon>Giardiinae</taxon>
        <taxon>Giardia</taxon>
    </lineage>
</organism>
<evidence type="ECO:0000256" key="6">
    <source>
        <dbReference type="ARBA" id="ARBA00022801"/>
    </source>
</evidence>
<evidence type="ECO:0000256" key="10">
    <source>
        <dbReference type="ARBA" id="ARBA00060028"/>
    </source>
</evidence>
<dbReference type="InterPro" id="IPR025661">
    <property type="entry name" value="Pept_asp_AS"/>
</dbReference>
<evidence type="ECO:0000256" key="7">
    <source>
        <dbReference type="ARBA" id="ARBA00022807"/>
    </source>
</evidence>
<dbReference type="PRINTS" id="PR00705">
    <property type="entry name" value="PAPAIN"/>
</dbReference>
<dbReference type="PANTHER" id="PTHR12411">
    <property type="entry name" value="CYSTEINE PROTEASE FAMILY C1-RELATED"/>
    <property type="match status" value="1"/>
</dbReference>
<keyword evidence="6" id="KW-0378">Hydrolase</keyword>
<evidence type="ECO:0000256" key="1">
    <source>
        <dbReference type="ARBA" id="ARBA00004116"/>
    </source>
</evidence>
<dbReference type="FunFam" id="3.90.70.10:FF:000096">
    <property type="entry name" value="Cathepsin B-like cysteine protease"/>
    <property type="match status" value="1"/>
</dbReference>
<dbReference type="OMA" id="EYRVFEM"/>
<evidence type="ECO:0000313" key="12">
    <source>
        <dbReference type="EMBL" id="EFO63946.1"/>
    </source>
</evidence>
<dbReference type="GO" id="GO:0006508">
    <property type="term" value="P:proteolysis"/>
    <property type="evidence" value="ECO:0007669"/>
    <property type="project" value="UniProtKB-KW"/>
</dbReference>
<comment type="function">
    <text evidence="10">Thiol protease which is required for parasite excystation and invasion of the proximal small intestine of the human host.</text>
</comment>
<evidence type="ECO:0000256" key="5">
    <source>
        <dbReference type="ARBA" id="ARBA00022729"/>
    </source>
</evidence>
<dbReference type="InterPro" id="IPR038765">
    <property type="entry name" value="Papain-like_cys_pep_sf"/>
</dbReference>
<dbReference type="Gene3D" id="3.90.70.10">
    <property type="entry name" value="Cysteine proteinases"/>
    <property type="match status" value="1"/>
</dbReference>
<dbReference type="SUPFAM" id="SSF54001">
    <property type="entry name" value="Cysteine proteinases"/>
    <property type="match status" value="1"/>
</dbReference>
<dbReference type="GO" id="GO:0005773">
    <property type="term" value="C:vacuole"/>
    <property type="evidence" value="ECO:0007669"/>
    <property type="project" value="UniProtKB-SubCell"/>
</dbReference>
<dbReference type="MEROPS" id="C01.094"/>
<dbReference type="EMBL" id="ACVC01000110">
    <property type="protein sequence ID" value="EFO63946.1"/>
    <property type="molecule type" value="Genomic_DNA"/>
</dbReference>
<dbReference type="InterPro" id="IPR013128">
    <property type="entry name" value="Peptidase_C1A"/>
</dbReference>
<evidence type="ECO:0000256" key="2">
    <source>
        <dbReference type="ARBA" id="ARBA00008455"/>
    </source>
</evidence>
<comment type="similarity">
    <text evidence="2">Belongs to the peptidase C1 family.</text>
</comment>
<comment type="subcellular location">
    <subcellularLocation>
        <location evidence="1">Vacuole</location>
    </subcellularLocation>
</comment>
<keyword evidence="9" id="KW-1015">Disulfide bond</keyword>
<protein>
    <submittedName>
        <fullName evidence="12">Cathepsin B</fullName>
    </submittedName>
</protein>
<dbReference type="InterPro" id="IPR000169">
    <property type="entry name" value="Pept_cys_AS"/>
</dbReference>
<keyword evidence="8" id="KW-0865">Zymogen</keyword>
<dbReference type="Pfam" id="PF00112">
    <property type="entry name" value="Peptidase_C1"/>
    <property type="match status" value="1"/>
</dbReference>
<keyword evidence="7" id="KW-0788">Thiol protease</keyword>
<feature type="domain" description="Peptidase C1A papain C-terminal" evidence="11">
    <location>
        <begin position="143"/>
        <end position="361"/>
    </location>
</feature>
<dbReference type="OrthoDB" id="640249at2759"/>
<sequence>MNALIGLSVHLAKLFIIIFWFETDYRSESLLMLLLSASSRRQSVRKSRTCQTYLYTQLGKLGKIEIKMIGASLLLGAVLAAPAVSHADLRTIKALDGLTWVPELPKRFVGKSLDGVRAMLGPLIDTSRPTITMKHSTKPPVGAPESYDFREEYPHCITEVVDQGSCGSCWAFSSIQTFADHRCRSGLDATGVSYSVQYVLDCDRKDHGCNGGEPVNAFNFLHNTGTVLTSCVEYTAGDDAVVKFCPQKCDDGSAVENIVATSGAKSGSAIDVLLAHGPVVATFNVAQDFMYYKSGVYQHRWGVWLGGHAVEIVGYGVTDSGLDYWTVRNSWGPDWGEDGYFRIVRGGDECGIEQEGFHYADVE</sequence>
<proteinExistence type="inferred from homology"/>
<evidence type="ECO:0000256" key="3">
    <source>
        <dbReference type="ARBA" id="ARBA00022554"/>
    </source>
</evidence>
<keyword evidence="3" id="KW-0926">Vacuole</keyword>
<dbReference type="InterPro" id="IPR000668">
    <property type="entry name" value="Peptidase_C1A_C"/>
</dbReference>
<dbReference type="VEuPathDB" id="GiardiaDB:GLP15_4208"/>
<comment type="caution">
    <text evidence="12">The sequence shown here is derived from an EMBL/GenBank/DDBJ whole genome shotgun (WGS) entry which is preliminary data.</text>
</comment>
<dbReference type="GO" id="GO:0008234">
    <property type="term" value="F:cysteine-type peptidase activity"/>
    <property type="evidence" value="ECO:0007669"/>
    <property type="project" value="UniProtKB-KW"/>
</dbReference>
<reference evidence="12 13" key="1">
    <citation type="journal article" date="2010" name="BMC Genomics">
        <title>Genome analysis and comparative genomics of a Giardia intestinalis assemblage E isolate.</title>
        <authorList>
            <person name="Jerlstrom-Hultqvist J."/>
            <person name="Franzen O."/>
            <person name="Ankarklev J."/>
            <person name="Xu F."/>
            <person name="Nohynkova E."/>
            <person name="Andersson J.O."/>
            <person name="Svard S.G."/>
            <person name="Andersson B."/>
        </authorList>
    </citation>
    <scope>NUCLEOTIDE SEQUENCE [LARGE SCALE GENOMIC DNA]</scope>
    <source>
        <strain evidence="12 13">P15</strain>
    </source>
</reference>
<keyword evidence="4" id="KW-0645">Protease</keyword>
<dbReference type="InterPro" id="IPR025660">
    <property type="entry name" value="Pept_his_AS"/>
</dbReference>
<evidence type="ECO:0000259" key="11">
    <source>
        <dbReference type="SMART" id="SM00645"/>
    </source>
</evidence>
<dbReference type="PROSITE" id="PS00139">
    <property type="entry name" value="THIOL_PROTEASE_CYS"/>
    <property type="match status" value="1"/>
</dbReference>
<dbReference type="Proteomes" id="UP000008974">
    <property type="component" value="Unassembled WGS sequence"/>
</dbReference>
<dbReference type="AlphaFoldDB" id="E1F0Q9"/>
<dbReference type="STRING" id="658858.E1F0Q9"/>
<dbReference type="PROSITE" id="PS00640">
    <property type="entry name" value="THIOL_PROTEASE_ASN"/>
    <property type="match status" value="1"/>
</dbReference>
<gene>
    <name evidence="12" type="ORF">GLP15_4208</name>
</gene>